<name>A0A314L4K9_NICAT</name>
<feature type="region of interest" description="Disordered" evidence="1">
    <location>
        <begin position="54"/>
        <end position="77"/>
    </location>
</feature>
<dbReference type="SMR" id="A0A314L4K9"/>
<accession>A0A314L4K9</accession>
<evidence type="ECO:0000313" key="2">
    <source>
        <dbReference type="EMBL" id="OIT36536.1"/>
    </source>
</evidence>
<protein>
    <recommendedName>
        <fullName evidence="4">Retrotransposon gag domain-containing protein</fullName>
    </recommendedName>
</protein>
<dbReference type="Gramene" id="OIT36536">
    <property type="protein sequence ID" value="OIT36536"/>
    <property type="gene ID" value="A4A49_64472"/>
</dbReference>
<dbReference type="AlphaFoldDB" id="A0A314L4K9"/>
<proteinExistence type="predicted"/>
<dbReference type="EMBL" id="MJEQ01000423">
    <property type="protein sequence ID" value="OIT36536.1"/>
    <property type="molecule type" value="Genomic_DNA"/>
</dbReference>
<comment type="caution">
    <text evidence="2">The sequence shown here is derived from an EMBL/GenBank/DDBJ whole genome shotgun (WGS) entry which is preliminary data.</text>
</comment>
<organism evidence="2 3">
    <name type="scientific">Nicotiana attenuata</name>
    <name type="common">Coyote tobacco</name>
    <dbReference type="NCBI Taxonomy" id="49451"/>
    <lineage>
        <taxon>Eukaryota</taxon>
        <taxon>Viridiplantae</taxon>
        <taxon>Streptophyta</taxon>
        <taxon>Embryophyta</taxon>
        <taxon>Tracheophyta</taxon>
        <taxon>Spermatophyta</taxon>
        <taxon>Magnoliopsida</taxon>
        <taxon>eudicotyledons</taxon>
        <taxon>Gunneridae</taxon>
        <taxon>Pentapetalae</taxon>
        <taxon>asterids</taxon>
        <taxon>lamiids</taxon>
        <taxon>Solanales</taxon>
        <taxon>Solanaceae</taxon>
        <taxon>Nicotianoideae</taxon>
        <taxon>Nicotianeae</taxon>
        <taxon>Nicotiana</taxon>
    </lineage>
</organism>
<dbReference type="Proteomes" id="UP000187609">
    <property type="component" value="Unassembled WGS sequence"/>
</dbReference>
<feature type="non-terminal residue" evidence="2">
    <location>
        <position position="162"/>
    </location>
</feature>
<evidence type="ECO:0000313" key="3">
    <source>
        <dbReference type="Proteomes" id="UP000187609"/>
    </source>
</evidence>
<evidence type="ECO:0008006" key="4">
    <source>
        <dbReference type="Google" id="ProtNLM"/>
    </source>
</evidence>
<gene>
    <name evidence="2" type="ORF">A4A49_64472</name>
</gene>
<reference evidence="2" key="1">
    <citation type="submission" date="2016-11" db="EMBL/GenBank/DDBJ databases">
        <title>The genome of Nicotiana attenuata.</title>
        <authorList>
            <person name="Xu S."/>
            <person name="Brockmoeller T."/>
            <person name="Gaquerel E."/>
            <person name="Navarro A."/>
            <person name="Kuhl H."/>
            <person name="Gase K."/>
            <person name="Ling Z."/>
            <person name="Zhou W."/>
            <person name="Kreitzer C."/>
            <person name="Stanke M."/>
            <person name="Tang H."/>
            <person name="Lyons E."/>
            <person name="Pandey P."/>
            <person name="Pandey S.P."/>
            <person name="Timmermann B."/>
            <person name="Baldwin I.T."/>
        </authorList>
    </citation>
    <scope>NUCLEOTIDE SEQUENCE [LARGE SCALE GENOMIC DNA]</scope>
    <source>
        <strain evidence="2">UT</strain>
    </source>
</reference>
<keyword evidence="3" id="KW-1185">Reference proteome</keyword>
<sequence length="162" mass="18377">MGDTSKNEELKSLLQEAQAMNDARVAEVERRLGSQMQQLSLQLEELISGLNRSTNKDVDGTASSHNPLGQTHQKRTNFQPLTGSGVVPRYTKLDFPTFDGSTNPLIWLHRCEKFFSNQHTQEEDKVGLAAFHMLGEAQLWYHQLEIENPSMSWVELKDCCTL</sequence>
<feature type="compositionally biased region" description="Polar residues" evidence="1">
    <location>
        <begin position="61"/>
        <end position="77"/>
    </location>
</feature>
<evidence type="ECO:0000256" key="1">
    <source>
        <dbReference type="SAM" id="MobiDB-lite"/>
    </source>
</evidence>